<dbReference type="InterPro" id="IPR022026">
    <property type="entry name" value="DUF5981"/>
</dbReference>
<keyword evidence="3" id="KW-1185">Reference proteome</keyword>
<evidence type="ECO:0000259" key="1">
    <source>
        <dbReference type="Pfam" id="PF12225"/>
    </source>
</evidence>
<accession>A0A8A0RJJ9</accession>
<name>A0A8A0RJJ9_9FIRM</name>
<dbReference type="EMBL" id="CP059066">
    <property type="protein sequence ID" value="QSQ08495.1"/>
    <property type="molecule type" value="Genomic_DNA"/>
</dbReference>
<protein>
    <recommendedName>
        <fullName evidence="1">Methylene-tetrahydrofolate reductase C-terminal-like domain-containing protein</fullName>
    </recommendedName>
</protein>
<evidence type="ECO:0000313" key="3">
    <source>
        <dbReference type="Proteomes" id="UP000662904"/>
    </source>
</evidence>
<dbReference type="Proteomes" id="UP000662904">
    <property type="component" value="Chromosome"/>
</dbReference>
<dbReference type="AlphaFoldDB" id="A0A8A0RJJ9"/>
<dbReference type="Pfam" id="PF12225">
    <property type="entry name" value="DUF5981"/>
    <property type="match status" value="1"/>
</dbReference>
<proteinExistence type="predicted"/>
<dbReference type="PANTHER" id="PTHR38755">
    <property type="entry name" value="5,10-METHYLENETETRAHYDROFOLATE REDUCTASE"/>
    <property type="match status" value="1"/>
</dbReference>
<gene>
    <name evidence="2" type="ORF">H0A61_00820</name>
</gene>
<dbReference type="RefSeq" id="WP_206708704.1">
    <property type="nucleotide sequence ID" value="NZ_CP059066.1"/>
</dbReference>
<dbReference type="PANTHER" id="PTHR38755:SF1">
    <property type="entry name" value="METHYLENE-TETRAHYDROFOLATE REDUCTASE C-TERMINAL DOMAIN-CONTAINING PROTEIN"/>
    <property type="match status" value="1"/>
</dbReference>
<organism evidence="2 3">
    <name type="scientific">Koleobacter methoxysyntrophicus</name>
    <dbReference type="NCBI Taxonomy" id="2751313"/>
    <lineage>
        <taxon>Bacteria</taxon>
        <taxon>Bacillati</taxon>
        <taxon>Bacillota</taxon>
        <taxon>Clostridia</taxon>
        <taxon>Koleobacterales</taxon>
        <taxon>Koleobacteraceae</taxon>
        <taxon>Koleobacter</taxon>
    </lineage>
</organism>
<sequence length="222" mass="24231">MIISQNKPLDEIMKYIEDCEKVVLTGCGECATACKSGGEEQLIGIKSELERRGKKVVGLLVPETSCNYLLVKKELKKIKGELEEADAVLSFACGDGAQTVAKLVKIPVYPGNNTLFIGEIERVGKYSEACRACGECVLGTTGGICPITRCAKSLLNGPCGGAKNGKCEVNPDNDCAWILIYRRLQELNQAYKLIEIMEPKDYSKTAHPRNLNLRDNDGGERV</sequence>
<dbReference type="KEGG" id="kme:H0A61_00820"/>
<reference evidence="2" key="1">
    <citation type="submission" date="2020-07" db="EMBL/GenBank/DDBJ databases">
        <title>Koleobacter methoxysyntrophicus gen. nov., sp. nov., a novel anaerobic bacterium isolated from deep subsurface oil field and proposal of Koleobacterales ord. nov. in the phylum Firmicutes.</title>
        <authorList>
            <person name="Sakamoto S."/>
            <person name="Tamaki H."/>
        </authorList>
    </citation>
    <scope>NUCLEOTIDE SEQUENCE</scope>
    <source>
        <strain evidence="2">NRmbB1</strain>
    </source>
</reference>
<evidence type="ECO:0000313" key="2">
    <source>
        <dbReference type="EMBL" id="QSQ08495.1"/>
    </source>
</evidence>
<feature type="domain" description="Methylene-tetrahydrofolate reductase C-terminal-like" evidence="1">
    <location>
        <begin position="109"/>
        <end position="203"/>
    </location>
</feature>